<proteinExistence type="predicted"/>
<reference evidence="2" key="1">
    <citation type="journal article" date="2019" name="Int. J. Syst. Evol. Microbiol.">
        <title>The Global Catalogue of Microorganisms (GCM) 10K type strain sequencing project: providing services to taxonomists for standard genome sequencing and annotation.</title>
        <authorList>
            <consortium name="The Broad Institute Genomics Platform"/>
            <consortium name="The Broad Institute Genome Sequencing Center for Infectious Disease"/>
            <person name="Wu L."/>
            <person name="Ma J."/>
        </authorList>
    </citation>
    <scope>NUCLEOTIDE SEQUENCE [LARGE SCALE GENOMIC DNA]</scope>
    <source>
        <strain evidence="2">CCM 4481</strain>
    </source>
</reference>
<dbReference type="RefSeq" id="WP_266149781.1">
    <property type="nucleotide sequence ID" value="NZ_CP064028.1"/>
</dbReference>
<accession>A0ABV9BX36</accession>
<comment type="caution">
    <text evidence="1">The sequence shown here is derived from an EMBL/GenBank/DDBJ whole genome shotgun (WGS) entry which is preliminary data.</text>
</comment>
<evidence type="ECO:0000313" key="2">
    <source>
        <dbReference type="Proteomes" id="UP001595961"/>
    </source>
</evidence>
<dbReference type="Proteomes" id="UP001595961">
    <property type="component" value="Unassembled WGS sequence"/>
</dbReference>
<evidence type="ECO:0000313" key="1">
    <source>
        <dbReference type="EMBL" id="MFC4525303.1"/>
    </source>
</evidence>
<gene>
    <name evidence="1" type="ORF">ACFO5W_01525</name>
</gene>
<organism evidence="1 2">
    <name type="scientific">Dyella halodurans</name>
    <dbReference type="NCBI Taxonomy" id="1920171"/>
    <lineage>
        <taxon>Bacteria</taxon>
        <taxon>Pseudomonadati</taxon>
        <taxon>Pseudomonadota</taxon>
        <taxon>Gammaproteobacteria</taxon>
        <taxon>Lysobacterales</taxon>
        <taxon>Rhodanobacteraceae</taxon>
        <taxon>Dyella</taxon>
    </lineage>
</organism>
<dbReference type="EMBL" id="JBHSGA010000003">
    <property type="protein sequence ID" value="MFC4525303.1"/>
    <property type="molecule type" value="Genomic_DNA"/>
</dbReference>
<protein>
    <submittedName>
        <fullName evidence="1">Uncharacterized protein</fullName>
    </submittedName>
</protein>
<keyword evidence="2" id="KW-1185">Reference proteome</keyword>
<sequence>MFPAFGEPPRELCDTHLMVAGCTPSVTEKRLEKIARDADLKAEDVVFTDLARDEDPTFVADTLSRLHPCIRHSRLVAVTHIAGNDLGMGIQW</sequence>
<name>A0ABV9BX36_9GAMM</name>